<gene>
    <name evidence="2" type="ORF">pipiens_008115</name>
</gene>
<evidence type="ECO:0000256" key="1">
    <source>
        <dbReference type="SAM" id="MobiDB-lite"/>
    </source>
</evidence>
<dbReference type="AlphaFoldDB" id="A0ABD1DIL9"/>
<reference evidence="2 3" key="1">
    <citation type="submission" date="2024-05" db="EMBL/GenBank/DDBJ databases">
        <title>Culex pipiens pipiens assembly and annotation.</title>
        <authorList>
            <person name="Alout H."/>
            <person name="Durand T."/>
        </authorList>
    </citation>
    <scope>NUCLEOTIDE SEQUENCE [LARGE SCALE GENOMIC DNA]</scope>
    <source>
        <strain evidence="2">HA-2024</strain>
        <tissue evidence="2">Whole body</tissue>
    </source>
</reference>
<dbReference type="Proteomes" id="UP001562425">
    <property type="component" value="Unassembled WGS sequence"/>
</dbReference>
<name>A0ABD1DIL9_CULPP</name>
<proteinExistence type="predicted"/>
<protein>
    <submittedName>
        <fullName evidence="2">Uncharacterized protein</fullName>
    </submittedName>
</protein>
<organism evidence="2 3">
    <name type="scientific">Culex pipiens pipiens</name>
    <name type="common">Northern house mosquito</name>
    <dbReference type="NCBI Taxonomy" id="38569"/>
    <lineage>
        <taxon>Eukaryota</taxon>
        <taxon>Metazoa</taxon>
        <taxon>Ecdysozoa</taxon>
        <taxon>Arthropoda</taxon>
        <taxon>Hexapoda</taxon>
        <taxon>Insecta</taxon>
        <taxon>Pterygota</taxon>
        <taxon>Neoptera</taxon>
        <taxon>Endopterygota</taxon>
        <taxon>Diptera</taxon>
        <taxon>Nematocera</taxon>
        <taxon>Culicoidea</taxon>
        <taxon>Culicidae</taxon>
        <taxon>Culicinae</taxon>
        <taxon>Culicini</taxon>
        <taxon>Culex</taxon>
        <taxon>Culex</taxon>
    </lineage>
</organism>
<evidence type="ECO:0000313" key="3">
    <source>
        <dbReference type="Proteomes" id="UP001562425"/>
    </source>
</evidence>
<feature type="region of interest" description="Disordered" evidence="1">
    <location>
        <begin position="1"/>
        <end position="41"/>
    </location>
</feature>
<sequence>MNSSTTRSGVDSGRIVNTEALSRPKLSRTRDGQADEIGGPIVHGQCQSTSCERNVLLVTTYSRNHVTDNTDQQLFDWCMVRPGSPFRSGRV</sequence>
<dbReference type="EMBL" id="JBEHCU010005510">
    <property type="protein sequence ID" value="KAL1399565.1"/>
    <property type="molecule type" value="Genomic_DNA"/>
</dbReference>
<comment type="caution">
    <text evidence="2">The sequence shown here is derived from an EMBL/GenBank/DDBJ whole genome shotgun (WGS) entry which is preliminary data.</text>
</comment>
<evidence type="ECO:0000313" key="2">
    <source>
        <dbReference type="EMBL" id="KAL1399565.1"/>
    </source>
</evidence>
<accession>A0ABD1DIL9</accession>
<keyword evidence="3" id="KW-1185">Reference proteome</keyword>